<feature type="domain" description="Lipocalin-like" evidence="1">
    <location>
        <begin position="37"/>
        <end position="121"/>
    </location>
</feature>
<keyword evidence="3" id="KW-1185">Reference proteome</keyword>
<dbReference type="InterPro" id="IPR024311">
    <property type="entry name" value="Lipocalin-like"/>
</dbReference>
<accession>A0ABS0I0D5</accession>
<reference evidence="2 3" key="1">
    <citation type="submission" date="2020-11" db="EMBL/GenBank/DDBJ databases">
        <authorList>
            <person name="Kim M.K."/>
        </authorList>
    </citation>
    <scope>NUCLEOTIDE SEQUENCE [LARGE SCALE GENOMIC DNA]</scope>
    <source>
        <strain evidence="2 3">BT662</strain>
    </source>
</reference>
<dbReference type="RefSeq" id="WP_196291687.1">
    <property type="nucleotide sequence ID" value="NZ_JADQDM010000001.1"/>
</dbReference>
<proteinExistence type="predicted"/>
<organism evidence="2 3">
    <name type="scientific">Hymenobacter ruricola</name>
    <dbReference type="NCBI Taxonomy" id="2791023"/>
    <lineage>
        <taxon>Bacteria</taxon>
        <taxon>Pseudomonadati</taxon>
        <taxon>Bacteroidota</taxon>
        <taxon>Cytophagia</taxon>
        <taxon>Cytophagales</taxon>
        <taxon>Hymenobacteraceae</taxon>
        <taxon>Hymenobacter</taxon>
    </lineage>
</organism>
<dbReference type="EMBL" id="JADQDM010000001">
    <property type="protein sequence ID" value="MBF9220251.1"/>
    <property type="molecule type" value="Genomic_DNA"/>
</dbReference>
<evidence type="ECO:0000259" key="1">
    <source>
        <dbReference type="Pfam" id="PF13648"/>
    </source>
</evidence>
<comment type="caution">
    <text evidence="2">The sequence shown here is derived from an EMBL/GenBank/DDBJ whole genome shotgun (WGS) entry which is preliminary data.</text>
</comment>
<evidence type="ECO:0000313" key="2">
    <source>
        <dbReference type="EMBL" id="MBF9220251.1"/>
    </source>
</evidence>
<gene>
    <name evidence="2" type="ORF">I2H31_03955</name>
</gene>
<dbReference type="Pfam" id="PF13648">
    <property type="entry name" value="Lipocalin_4"/>
    <property type="match status" value="1"/>
</dbReference>
<sequence>MKTLSILLLSGLLVTSMGCKKDKEDAPAPSKTAMLTAGTWKVNSSTLTIDAQSNTFPEPSSNQAGYKFNTDGKTVVTYSDGTTGNGTWALQNNDSELVLKDGSSAQQTRKVFELTSQKLSIGRSFDKTAIQKVLNSSSGADFELALIVAGNPSVAWQNTNNVDYKINYTPK</sequence>
<protein>
    <submittedName>
        <fullName evidence="2">Lipocalin family protein</fullName>
    </submittedName>
</protein>
<name>A0ABS0I0D5_9BACT</name>
<dbReference type="Proteomes" id="UP000618931">
    <property type="component" value="Unassembled WGS sequence"/>
</dbReference>
<evidence type="ECO:0000313" key="3">
    <source>
        <dbReference type="Proteomes" id="UP000618931"/>
    </source>
</evidence>
<dbReference type="PROSITE" id="PS51257">
    <property type="entry name" value="PROKAR_LIPOPROTEIN"/>
    <property type="match status" value="1"/>
</dbReference>